<sequence>MNPFNEKTMKQQIYNLIILDESGSMGCVTRQTLNGCNETLNTIRSAQEKYVETQEHFVSIYAFQSRGSRPSRYLFKNQPVENVKHITSDDYVPWGSTPLNDAVGSTLADLKAIVRRAENAIGSVTIITDGEENSSEKYTTEKVACMIEALKEMGWNFNFIGANIDVVETAQRYCIDNALEFQQDDAGTEEMFLHERNSRMRYYDRMNEVQVCCMAAPSMCDEDRQAMLRQASDHYFDEEATAEETKDDKLNVRP</sequence>
<reference evidence="2 3" key="1">
    <citation type="submission" date="2014-04" db="EMBL/GenBank/DDBJ databases">
        <authorList>
            <person name="Sears C."/>
            <person name="Carroll K."/>
            <person name="Sack B.R."/>
            <person name="Qadri F."/>
            <person name="Myers L.L."/>
            <person name="Chung G.-T."/>
            <person name="Escheverria P."/>
            <person name="Fraser C.M."/>
            <person name="Sadzewicz L."/>
            <person name="Shefchek K.A."/>
            <person name="Tallon L."/>
            <person name="Das S.P."/>
            <person name="Daugherty S."/>
            <person name="Mongodin E.F."/>
        </authorList>
    </citation>
    <scope>NUCLEOTIDE SEQUENCE [LARGE SCALE GENOMIC DNA]</scope>
    <source>
        <strain evidence="2 3">3975 RP4</strain>
    </source>
</reference>
<dbReference type="EMBL" id="JNHM01000164">
    <property type="protein sequence ID" value="KDS44369.1"/>
    <property type="molecule type" value="Genomic_DNA"/>
</dbReference>
<dbReference type="Gene3D" id="3.40.50.410">
    <property type="entry name" value="von Willebrand factor, type A domain"/>
    <property type="match status" value="1"/>
</dbReference>
<accession>A0A069S3S1</accession>
<dbReference type="InterPro" id="IPR036465">
    <property type="entry name" value="vWFA_dom_sf"/>
</dbReference>
<dbReference type="PATRIC" id="fig|1339352.3.peg.4045"/>
<gene>
    <name evidence="2" type="ORF">M099_4317</name>
</gene>
<evidence type="ECO:0000256" key="1">
    <source>
        <dbReference type="SAM" id="MobiDB-lite"/>
    </source>
</evidence>
<evidence type="ECO:0000313" key="3">
    <source>
        <dbReference type="Proteomes" id="UP000027661"/>
    </source>
</evidence>
<proteinExistence type="predicted"/>
<dbReference type="Proteomes" id="UP000027661">
    <property type="component" value="Unassembled WGS sequence"/>
</dbReference>
<dbReference type="AlphaFoldDB" id="A0A069S3S1"/>
<evidence type="ECO:0000313" key="2">
    <source>
        <dbReference type="EMBL" id="KDS44369.1"/>
    </source>
</evidence>
<comment type="caution">
    <text evidence="2">The sequence shown here is derived from an EMBL/GenBank/DDBJ whole genome shotgun (WGS) entry which is preliminary data.</text>
</comment>
<organism evidence="2 3">
    <name type="scientific">Phocaeicola vulgatus str. 3975 RP4</name>
    <dbReference type="NCBI Taxonomy" id="1339352"/>
    <lineage>
        <taxon>Bacteria</taxon>
        <taxon>Pseudomonadati</taxon>
        <taxon>Bacteroidota</taxon>
        <taxon>Bacteroidia</taxon>
        <taxon>Bacteroidales</taxon>
        <taxon>Bacteroidaceae</taxon>
        <taxon>Phocaeicola</taxon>
    </lineage>
</organism>
<feature type="region of interest" description="Disordered" evidence="1">
    <location>
        <begin position="235"/>
        <end position="254"/>
    </location>
</feature>
<dbReference type="SUPFAM" id="SSF53300">
    <property type="entry name" value="vWA-like"/>
    <property type="match status" value="1"/>
</dbReference>
<protein>
    <submittedName>
        <fullName evidence="2">von Willebrand factor type A domain protein</fullName>
    </submittedName>
</protein>
<name>A0A069S3S1_PHOVU</name>